<evidence type="ECO:0000313" key="2">
    <source>
        <dbReference type="EMBL" id="GIY63070.1"/>
    </source>
</evidence>
<evidence type="ECO:0000313" key="3">
    <source>
        <dbReference type="Proteomes" id="UP001054945"/>
    </source>
</evidence>
<protein>
    <submittedName>
        <fullName evidence="2">Uncharacterized protein</fullName>
    </submittedName>
</protein>
<evidence type="ECO:0000256" key="1">
    <source>
        <dbReference type="SAM" id="MobiDB-lite"/>
    </source>
</evidence>
<keyword evidence="3" id="KW-1185">Reference proteome</keyword>
<sequence>MVIANGITRFDNVFLILGLHRVSWVRRSLKLILKNKFFHREFCRSRADGECISNARKYGSDENDEDQGIVAPHMKGRKTKLQEHPASNLQAAR</sequence>
<name>A0AAV4UYM6_CAEEX</name>
<feature type="region of interest" description="Disordered" evidence="1">
    <location>
        <begin position="55"/>
        <end position="93"/>
    </location>
</feature>
<dbReference type="AlphaFoldDB" id="A0AAV4UYM6"/>
<accession>A0AAV4UYM6</accession>
<reference evidence="2 3" key="1">
    <citation type="submission" date="2021-06" db="EMBL/GenBank/DDBJ databases">
        <title>Caerostris extrusa draft genome.</title>
        <authorList>
            <person name="Kono N."/>
            <person name="Arakawa K."/>
        </authorList>
    </citation>
    <scope>NUCLEOTIDE SEQUENCE [LARGE SCALE GENOMIC DNA]</scope>
</reference>
<proteinExistence type="predicted"/>
<gene>
    <name evidence="2" type="ORF">CEXT_732351</name>
</gene>
<dbReference type="EMBL" id="BPLR01013702">
    <property type="protein sequence ID" value="GIY63070.1"/>
    <property type="molecule type" value="Genomic_DNA"/>
</dbReference>
<organism evidence="2 3">
    <name type="scientific">Caerostris extrusa</name>
    <name type="common">Bark spider</name>
    <name type="synonym">Caerostris bankana</name>
    <dbReference type="NCBI Taxonomy" id="172846"/>
    <lineage>
        <taxon>Eukaryota</taxon>
        <taxon>Metazoa</taxon>
        <taxon>Ecdysozoa</taxon>
        <taxon>Arthropoda</taxon>
        <taxon>Chelicerata</taxon>
        <taxon>Arachnida</taxon>
        <taxon>Araneae</taxon>
        <taxon>Araneomorphae</taxon>
        <taxon>Entelegynae</taxon>
        <taxon>Araneoidea</taxon>
        <taxon>Araneidae</taxon>
        <taxon>Caerostris</taxon>
    </lineage>
</organism>
<dbReference type="Proteomes" id="UP001054945">
    <property type="component" value="Unassembled WGS sequence"/>
</dbReference>
<comment type="caution">
    <text evidence="2">The sequence shown here is derived from an EMBL/GenBank/DDBJ whole genome shotgun (WGS) entry which is preliminary data.</text>
</comment>